<dbReference type="AlphaFoldDB" id="A0A1R3GTI2"/>
<evidence type="ECO:0000313" key="6">
    <source>
        <dbReference type="EMBL" id="OMO61331.1"/>
    </source>
</evidence>
<name>A0A1R3GTI2_COCAP</name>
<evidence type="ECO:0000256" key="2">
    <source>
        <dbReference type="ARBA" id="ARBA00022741"/>
    </source>
</evidence>
<organism evidence="6 7">
    <name type="scientific">Corchorus capsularis</name>
    <name type="common">Jute</name>
    <dbReference type="NCBI Taxonomy" id="210143"/>
    <lineage>
        <taxon>Eukaryota</taxon>
        <taxon>Viridiplantae</taxon>
        <taxon>Streptophyta</taxon>
        <taxon>Embryophyta</taxon>
        <taxon>Tracheophyta</taxon>
        <taxon>Spermatophyta</taxon>
        <taxon>Magnoliopsida</taxon>
        <taxon>eudicotyledons</taxon>
        <taxon>Gunneridae</taxon>
        <taxon>Pentapetalae</taxon>
        <taxon>rosids</taxon>
        <taxon>malvids</taxon>
        <taxon>Malvales</taxon>
        <taxon>Malvaceae</taxon>
        <taxon>Grewioideae</taxon>
        <taxon>Apeibeae</taxon>
        <taxon>Corchorus</taxon>
    </lineage>
</organism>
<reference evidence="6 7" key="1">
    <citation type="submission" date="2013-09" db="EMBL/GenBank/DDBJ databases">
        <title>Corchorus capsularis genome sequencing.</title>
        <authorList>
            <person name="Alam M."/>
            <person name="Haque M.S."/>
            <person name="Islam M.S."/>
            <person name="Emdad E.M."/>
            <person name="Islam M.M."/>
            <person name="Ahmed B."/>
            <person name="Halim A."/>
            <person name="Hossen Q.M.M."/>
            <person name="Hossain M.Z."/>
            <person name="Ahmed R."/>
            <person name="Khan M.M."/>
            <person name="Islam R."/>
            <person name="Rashid M.M."/>
            <person name="Khan S.A."/>
            <person name="Rahman M.S."/>
            <person name="Alam M."/>
        </authorList>
    </citation>
    <scope>NUCLEOTIDE SEQUENCE [LARGE SCALE GENOMIC DNA]</scope>
    <source>
        <strain evidence="7">cv. CVL-1</strain>
        <tissue evidence="6">Whole seedling</tissue>
    </source>
</reference>
<dbReference type="STRING" id="210143.A0A1R3GTI2"/>
<dbReference type="EMBL" id="AWWV01013500">
    <property type="protein sequence ID" value="OMO61331.1"/>
    <property type="molecule type" value="Genomic_DNA"/>
</dbReference>
<evidence type="ECO:0000259" key="5">
    <source>
        <dbReference type="Pfam" id="PF23598"/>
    </source>
</evidence>
<dbReference type="InterPro" id="IPR038005">
    <property type="entry name" value="RX-like_CC"/>
</dbReference>
<dbReference type="PANTHER" id="PTHR47186:SF29">
    <property type="entry name" value="NB-ARC DOMAIN-CONTAINING PROTEIN"/>
    <property type="match status" value="1"/>
</dbReference>
<comment type="caution">
    <text evidence="6">The sequence shown here is derived from an EMBL/GenBank/DDBJ whole genome shotgun (WGS) entry which is preliminary data.</text>
</comment>
<evidence type="ECO:0000256" key="1">
    <source>
        <dbReference type="ARBA" id="ARBA00022737"/>
    </source>
</evidence>
<keyword evidence="2" id="KW-0547">Nucleotide-binding</keyword>
<evidence type="ECO:0000259" key="4">
    <source>
        <dbReference type="Pfam" id="PF18052"/>
    </source>
</evidence>
<dbReference type="OrthoDB" id="1002634at2759"/>
<feature type="domain" description="Disease resistance R13L4/SHOC-2-like LRR" evidence="5">
    <location>
        <begin position="133"/>
        <end position="334"/>
    </location>
</feature>
<sequence>MAEVAVSIVMDKLIPLFNEKLEQLRALHREVEDIKVEFEFIASFLKEADARVYRADSNNNSGLKTWVKHVREAAFQIEDVVDEYMLHLVEHRDQHGCRAFLRRIARPLKNLRKRHEMVSRTSYLVKFVLNTAEKLYNVDMESKASANFASELGRLKQLRKLGIINLKPEDGEALCLAIEQMTYLQSLRISSINEDEYLQLESLSSPPPFLQSLRLHGRLSTLHDWISKLKNLVRVGLQWTRIPDDSFKILGVLPKLLYLYLYKGYDGDELQLEEGHFQQLKYLGLFALEGLNRLLIDKGALPLLEKFRIGPCPQLEEVPLGICYLKCLTTLEFWEMPREFSRKMLPDEGPDHWKVKHIPNVEFYYRSKGASYDHYKLSDSRLSDVLL</sequence>
<accession>A0A1R3GTI2</accession>
<keyword evidence="1" id="KW-0677">Repeat</keyword>
<proteinExistence type="predicted"/>
<dbReference type="PANTHER" id="PTHR47186">
    <property type="entry name" value="LEUCINE-RICH REPEAT-CONTAINING PROTEIN 57"/>
    <property type="match status" value="1"/>
</dbReference>
<keyword evidence="3" id="KW-0611">Plant defense</keyword>
<dbReference type="Gene3D" id="1.20.5.4130">
    <property type="match status" value="1"/>
</dbReference>
<dbReference type="InterPro" id="IPR055414">
    <property type="entry name" value="LRR_R13L4/SHOC2-like"/>
</dbReference>
<evidence type="ECO:0000313" key="7">
    <source>
        <dbReference type="Proteomes" id="UP000188268"/>
    </source>
</evidence>
<dbReference type="Gene3D" id="3.80.10.10">
    <property type="entry name" value="Ribonuclease Inhibitor"/>
    <property type="match status" value="1"/>
</dbReference>
<feature type="domain" description="Disease resistance N-terminal" evidence="4">
    <location>
        <begin position="5"/>
        <end position="98"/>
    </location>
</feature>
<dbReference type="Proteomes" id="UP000188268">
    <property type="component" value="Unassembled WGS sequence"/>
</dbReference>
<dbReference type="InterPro" id="IPR041118">
    <property type="entry name" value="Rx_N"/>
</dbReference>
<dbReference type="GO" id="GO:0006952">
    <property type="term" value="P:defense response"/>
    <property type="evidence" value="ECO:0007669"/>
    <property type="project" value="UniProtKB-KW"/>
</dbReference>
<protein>
    <submittedName>
        <fullName evidence="6">Putative Disease resistance protein RPM1</fullName>
    </submittedName>
</protein>
<dbReference type="SUPFAM" id="SSF52058">
    <property type="entry name" value="L domain-like"/>
    <property type="match status" value="1"/>
</dbReference>
<dbReference type="Pfam" id="PF23598">
    <property type="entry name" value="LRR_14"/>
    <property type="match status" value="1"/>
</dbReference>
<evidence type="ECO:0000256" key="3">
    <source>
        <dbReference type="ARBA" id="ARBA00022821"/>
    </source>
</evidence>
<keyword evidence="7" id="KW-1185">Reference proteome</keyword>
<dbReference type="InterPro" id="IPR032675">
    <property type="entry name" value="LRR_dom_sf"/>
</dbReference>
<dbReference type="OMA" id="YWCELND"/>
<dbReference type="GO" id="GO:0000166">
    <property type="term" value="F:nucleotide binding"/>
    <property type="evidence" value="ECO:0007669"/>
    <property type="project" value="UniProtKB-KW"/>
</dbReference>
<gene>
    <name evidence="6" type="ORF">CCACVL1_23599</name>
</gene>
<dbReference type="CDD" id="cd14798">
    <property type="entry name" value="RX-CC_like"/>
    <property type="match status" value="1"/>
</dbReference>
<dbReference type="Pfam" id="PF18052">
    <property type="entry name" value="Rx_N"/>
    <property type="match status" value="1"/>
</dbReference>
<dbReference type="Gramene" id="OMO61331">
    <property type="protein sequence ID" value="OMO61331"/>
    <property type="gene ID" value="CCACVL1_23599"/>
</dbReference>